<evidence type="ECO:0000256" key="9">
    <source>
        <dbReference type="SAM" id="MobiDB-lite"/>
    </source>
</evidence>
<dbReference type="EC" id="5.6.2.4" evidence="7"/>
<organism evidence="12">
    <name type="scientific">marine sediment metagenome</name>
    <dbReference type="NCBI Taxonomy" id="412755"/>
    <lineage>
        <taxon>unclassified sequences</taxon>
        <taxon>metagenomes</taxon>
        <taxon>ecological metagenomes</taxon>
    </lineage>
</organism>
<dbReference type="InterPro" id="IPR014017">
    <property type="entry name" value="DNA_helicase_UvrD-like_C"/>
</dbReference>
<evidence type="ECO:0000256" key="5">
    <source>
        <dbReference type="ARBA" id="ARBA00023235"/>
    </source>
</evidence>
<dbReference type="InterPro" id="IPR027417">
    <property type="entry name" value="P-loop_NTPase"/>
</dbReference>
<evidence type="ECO:0000256" key="1">
    <source>
        <dbReference type="ARBA" id="ARBA00022741"/>
    </source>
</evidence>
<dbReference type="PROSITE" id="PS51217">
    <property type="entry name" value="UVRD_HELICASE_CTER"/>
    <property type="match status" value="1"/>
</dbReference>
<comment type="catalytic activity">
    <reaction evidence="8">
        <text>ATP + H2O = ADP + phosphate + H(+)</text>
        <dbReference type="Rhea" id="RHEA:13065"/>
        <dbReference type="ChEBI" id="CHEBI:15377"/>
        <dbReference type="ChEBI" id="CHEBI:15378"/>
        <dbReference type="ChEBI" id="CHEBI:30616"/>
        <dbReference type="ChEBI" id="CHEBI:43474"/>
        <dbReference type="ChEBI" id="CHEBI:456216"/>
        <dbReference type="EC" id="5.6.2.4"/>
    </reaction>
</comment>
<dbReference type="PANTHER" id="PTHR11070">
    <property type="entry name" value="UVRD / RECB / PCRA DNA HELICASE FAMILY MEMBER"/>
    <property type="match status" value="1"/>
</dbReference>
<dbReference type="PANTHER" id="PTHR11070:SF67">
    <property type="entry name" value="DNA 3'-5' HELICASE"/>
    <property type="match status" value="1"/>
</dbReference>
<dbReference type="SUPFAM" id="SSF52540">
    <property type="entry name" value="P-loop containing nucleoside triphosphate hydrolases"/>
    <property type="match status" value="1"/>
</dbReference>
<dbReference type="InterPro" id="IPR014016">
    <property type="entry name" value="UvrD-like_ATP-bd"/>
</dbReference>
<evidence type="ECO:0000256" key="6">
    <source>
        <dbReference type="ARBA" id="ARBA00034617"/>
    </source>
</evidence>
<dbReference type="EMBL" id="LAZR01023783">
    <property type="protein sequence ID" value="KKL77328.1"/>
    <property type="molecule type" value="Genomic_DNA"/>
</dbReference>
<keyword evidence="1" id="KW-0547">Nucleotide-binding</keyword>
<reference evidence="12" key="1">
    <citation type="journal article" date="2015" name="Nature">
        <title>Complex archaea that bridge the gap between prokaryotes and eukaryotes.</title>
        <authorList>
            <person name="Spang A."/>
            <person name="Saw J.H."/>
            <person name="Jorgensen S.L."/>
            <person name="Zaremba-Niedzwiedzka K."/>
            <person name="Martijn J."/>
            <person name="Lind A.E."/>
            <person name="van Eijk R."/>
            <person name="Schleper C."/>
            <person name="Guy L."/>
            <person name="Ettema T.J."/>
        </authorList>
    </citation>
    <scope>NUCLEOTIDE SEQUENCE</scope>
</reference>
<evidence type="ECO:0000259" key="11">
    <source>
        <dbReference type="PROSITE" id="PS51217"/>
    </source>
</evidence>
<dbReference type="GO" id="GO:0005524">
    <property type="term" value="F:ATP binding"/>
    <property type="evidence" value="ECO:0007669"/>
    <property type="project" value="UniProtKB-KW"/>
</dbReference>
<keyword evidence="3" id="KW-0347">Helicase</keyword>
<protein>
    <recommendedName>
        <fullName evidence="7">DNA 3'-5' helicase</fullName>
        <ecNumber evidence="7">5.6.2.4</ecNumber>
    </recommendedName>
</protein>
<evidence type="ECO:0000256" key="7">
    <source>
        <dbReference type="ARBA" id="ARBA00034808"/>
    </source>
</evidence>
<dbReference type="GO" id="GO:0005829">
    <property type="term" value="C:cytosol"/>
    <property type="evidence" value="ECO:0007669"/>
    <property type="project" value="TreeGrafter"/>
</dbReference>
<dbReference type="PROSITE" id="PS51198">
    <property type="entry name" value="UVRD_HELICASE_ATP_BIND"/>
    <property type="match status" value="1"/>
</dbReference>
<dbReference type="GO" id="GO:0016787">
    <property type="term" value="F:hydrolase activity"/>
    <property type="evidence" value="ECO:0007669"/>
    <property type="project" value="UniProtKB-KW"/>
</dbReference>
<dbReference type="InterPro" id="IPR000212">
    <property type="entry name" value="DNA_helicase_UvrD/REP"/>
</dbReference>
<dbReference type="Pfam" id="PF00580">
    <property type="entry name" value="UvrD-helicase"/>
    <property type="match status" value="1"/>
</dbReference>
<accession>A0A0F9ET89</accession>
<feature type="non-terminal residue" evidence="12">
    <location>
        <position position="1"/>
    </location>
</feature>
<sequence>NKTLLDRVFRFVSSYSGRVISTGGIIKEIYEEVDPKYYALKNMVEGGANYENIEDEFNKRRKALFSSAMTGRINYMTALMSKYIESHGENKNIQSFINSLDDFLKYRNINRFIGLTPFQRDEASPIVRYLKSVCDTLTPQSAGRLKETLSVIRESIINYLRAQMSYYMSTWMDIYRDVNSIYSEIKKKGQSIDFSDIELRAAEFLSDLKDFEYLGYRTGSRIRYVLIDEFQDTSRLEWDALEYIVRNGLSRGGKLFYVGDVKQSIYRWRGGDPWLFEKVRTKLSIPEKQLKYSYRQSPVLLNFVNKVFNNIQADPQSNFSYDEQSLPPGRANNDEGYVYIGQFGDRDELVDKTAVWIKLLQERGVNLDDIAVLCRKNSEIEEIEKCLIKKRLRYVSVGKSKMYRDFSVMDIVNILNFVLSPGEGIYLAGLLRSPIFRFSFDDLDMCRDENGALSLRAFASSRPRLYQTLEGFLSRSHYLSPSGFIRAVYEEFDVLNKYPRKTDVLLKLYEIAYTFENTYDAVTLYDFADYLQQNKENLSINISEERGVRLLTIHSSKGLEFHTVIVPFLTQPFKFRRDGSLIFNVDEKGHLKGAAIARSIYETYFSNSAEIMKIFEETEKSYRVDEINTLYVALTRARENLIVLPLTGGRGKSIGDVLVSSYDPSFKSEEGLYDSETGKPVPSPDVQGESAKSFKKFGVQIPSQKTSAYRKEFDDLLQ</sequence>
<feature type="region of interest" description="Disordered" evidence="9">
    <location>
        <begin position="668"/>
        <end position="690"/>
    </location>
</feature>
<gene>
    <name evidence="12" type="ORF">LCGC14_2035990</name>
</gene>
<dbReference type="Gene3D" id="3.40.50.300">
    <property type="entry name" value="P-loop containing nucleotide triphosphate hydrolases"/>
    <property type="match status" value="3"/>
</dbReference>
<evidence type="ECO:0000256" key="3">
    <source>
        <dbReference type="ARBA" id="ARBA00022806"/>
    </source>
</evidence>
<evidence type="ECO:0000259" key="10">
    <source>
        <dbReference type="PROSITE" id="PS51198"/>
    </source>
</evidence>
<keyword evidence="4" id="KW-0067">ATP-binding</keyword>
<name>A0A0F9ET89_9ZZZZ</name>
<dbReference type="Pfam" id="PF13361">
    <property type="entry name" value="UvrD_C"/>
    <property type="match status" value="1"/>
</dbReference>
<dbReference type="GO" id="GO:0003677">
    <property type="term" value="F:DNA binding"/>
    <property type="evidence" value="ECO:0007669"/>
    <property type="project" value="InterPro"/>
</dbReference>
<feature type="domain" description="UvrD-like helicase ATP-binding" evidence="10">
    <location>
        <begin position="1"/>
        <end position="297"/>
    </location>
</feature>
<dbReference type="GO" id="GO:0000725">
    <property type="term" value="P:recombinational repair"/>
    <property type="evidence" value="ECO:0007669"/>
    <property type="project" value="TreeGrafter"/>
</dbReference>
<keyword evidence="5" id="KW-0413">Isomerase</keyword>
<evidence type="ECO:0000256" key="4">
    <source>
        <dbReference type="ARBA" id="ARBA00022840"/>
    </source>
</evidence>
<dbReference type="AlphaFoldDB" id="A0A0F9ET89"/>
<feature type="non-terminal residue" evidence="12">
    <location>
        <position position="718"/>
    </location>
</feature>
<keyword evidence="2" id="KW-0378">Hydrolase</keyword>
<evidence type="ECO:0000256" key="2">
    <source>
        <dbReference type="ARBA" id="ARBA00022801"/>
    </source>
</evidence>
<dbReference type="GO" id="GO:0043138">
    <property type="term" value="F:3'-5' DNA helicase activity"/>
    <property type="evidence" value="ECO:0007669"/>
    <property type="project" value="UniProtKB-EC"/>
</dbReference>
<comment type="caution">
    <text evidence="12">The sequence shown here is derived from an EMBL/GenBank/DDBJ whole genome shotgun (WGS) entry which is preliminary data.</text>
</comment>
<feature type="domain" description="UvrD-like helicase C-terminal" evidence="11">
    <location>
        <begin position="305"/>
        <end position="558"/>
    </location>
</feature>
<evidence type="ECO:0000313" key="12">
    <source>
        <dbReference type="EMBL" id="KKL77328.1"/>
    </source>
</evidence>
<proteinExistence type="predicted"/>
<comment type="catalytic activity">
    <reaction evidence="6">
        <text>Couples ATP hydrolysis with the unwinding of duplex DNA by translocating in the 3'-5' direction.</text>
        <dbReference type="EC" id="5.6.2.4"/>
    </reaction>
</comment>
<evidence type="ECO:0000256" key="8">
    <source>
        <dbReference type="ARBA" id="ARBA00048988"/>
    </source>
</evidence>